<evidence type="ECO:0000313" key="1">
    <source>
        <dbReference type="EMBL" id="GAA4920274.1"/>
    </source>
</evidence>
<sequence length="207" mass="23873">MGENLTKPVIITMILGPHYSNNQRRFSTLKENDWKVVLRKSAKHIRIRLKQRTLSGAHSAGNLGTNPVEHYLEIAYTKLLGGEWEWKEKFTLLEQMIRLIDHEISAEVEKYKTPKSKALRIEYTDITDDFYIPDTTQVTVDEEKTFKEQCEALKNAAAGDTELEMIYEAICEGMKRADIAELLGKTPKQFDKLKEKLVNKVKKSQQS</sequence>
<accession>A0ABP9FWD4</accession>
<name>A0ABP9FWD4_9SPHI</name>
<organism evidence="1 2">
    <name type="scientific">Mucilaginibacter defluvii</name>
    <dbReference type="NCBI Taxonomy" id="1196019"/>
    <lineage>
        <taxon>Bacteria</taxon>
        <taxon>Pseudomonadati</taxon>
        <taxon>Bacteroidota</taxon>
        <taxon>Sphingobacteriia</taxon>
        <taxon>Sphingobacteriales</taxon>
        <taxon>Sphingobacteriaceae</taxon>
        <taxon>Mucilaginibacter</taxon>
    </lineage>
</organism>
<dbReference type="Proteomes" id="UP001501436">
    <property type="component" value="Unassembled WGS sequence"/>
</dbReference>
<protein>
    <submittedName>
        <fullName evidence="1">Uncharacterized protein</fullName>
    </submittedName>
</protein>
<proteinExistence type="predicted"/>
<reference evidence="2" key="1">
    <citation type="journal article" date="2019" name="Int. J. Syst. Evol. Microbiol.">
        <title>The Global Catalogue of Microorganisms (GCM) 10K type strain sequencing project: providing services to taxonomists for standard genome sequencing and annotation.</title>
        <authorList>
            <consortium name="The Broad Institute Genomics Platform"/>
            <consortium name="The Broad Institute Genome Sequencing Center for Infectious Disease"/>
            <person name="Wu L."/>
            <person name="Ma J."/>
        </authorList>
    </citation>
    <scope>NUCLEOTIDE SEQUENCE [LARGE SCALE GENOMIC DNA]</scope>
    <source>
        <strain evidence="2">JCM 18283</strain>
    </source>
</reference>
<comment type="caution">
    <text evidence="1">The sequence shown here is derived from an EMBL/GenBank/DDBJ whole genome shotgun (WGS) entry which is preliminary data.</text>
</comment>
<keyword evidence="2" id="KW-1185">Reference proteome</keyword>
<evidence type="ECO:0000313" key="2">
    <source>
        <dbReference type="Proteomes" id="UP001501436"/>
    </source>
</evidence>
<dbReference type="EMBL" id="BAABJI010000002">
    <property type="protein sequence ID" value="GAA4920274.1"/>
    <property type="molecule type" value="Genomic_DNA"/>
</dbReference>
<gene>
    <name evidence="1" type="ORF">GCM10023313_25080</name>
</gene>